<dbReference type="Proteomes" id="UP000231407">
    <property type="component" value="Unassembled WGS sequence"/>
</dbReference>
<dbReference type="InterPro" id="IPR001173">
    <property type="entry name" value="Glyco_trans_2-like"/>
</dbReference>
<gene>
    <name evidence="2" type="ORF">COS78_00105</name>
</gene>
<dbReference type="InterPro" id="IPR029044">
    <property type="entry name" value="Nucleotide-diphossugar_trans"/>
</dbReference>
<name>A0A2M7AT79_9BACT</name>
<dbReference type="Pfam" id="PF00535">
    <property type="entry name" value="Glycos_transf_2"/>
    <property type="match status" value="1"/>
</dbReference>
<dbReference type="SUPFAM" id="SSF53448">
    <property type="entry name" value="Nucleotide-diphospho-sugar transferases"/>
    <property type="match status" value="1"/>
</dbReference>
<dbReference type="InterPro" id="IPR050256">
    <property type="entry name" value="Glycosyltransferase_2"/>
</dbReference>
<accession>A0A2M7AT79</accession>
<organism evidence="2 3">
    <name type="scientific">Candidatus Shapirobacteria bacterium CG06_land_8_20_14_3_00_40_12</name>
    <dbReference type="NCBI Taxonomy" id="1974881"/>
    <lineage>
        <taxon>Bacteria</taxon>
        <taxon>Candidatus Shapironibacteriota</taxon>
    </lineage>
</organism>
<dbReference type="CDD" id="cd04179">
    <property type="entry name" value="DPM_DPG-synthase_like"/>
    <property type="match status" value="1"/>
</dbReference>
<dbReference type="Gene3D" id="3.90.550.10">
    <property type="entry name" value="Spore Coat Polysaccharide Biosynthesis Protein SpsA, Chain A"/>
    <property type="match status" value="1"/>
</dbReference>
<dbReference type="PANTHER" id="PTHR48090:SF7">
    <property type="entry name" value="RFBJ PROTEIN"/>
    <property type="match status" value="1"/>
</dbReference>
<feature type="domain" description="Glycosyltransferase 2-like" evidence="1">
    <location>
        <begin position="6"/>
        <end position="119"/>
    </location>
</feature>
<dbReference type="PANTHER" id="PTHR48090">
    <property type="entry name" value="UNDECAPRENYL-PHOSPHATE 4-DEOXY-4-FORMAMIDO-L-ARABINOSE TRANSFERASE-RELATED"/>
    <property type="match status" value="1"/>
</dbReference>
<dbReference type="EMBL" id="PEWA01000002">
    <property type="protein sequence ID" value="PIU73839.1"/>
    <property type="molecule type" value="Genomic_DNA"/>
</dbReference>
<sequence length="230" mass="26023">MSNTISVIVPCYNEEKRILPIIKSLKLSRSIIEIIVVDDGSDKKSQKILSHLSGIKLITHPQNLGKAKALYRGLLASRGNIVVFVDSDLIGFTPRHLQLLVNPIIKHGYDLTIGDIECILFPFKLSGYSACYSGERAYRSRILKKYPQIFSAGGYVDGFLVEAEMNRLFFGKYKIAKVLLDGVGAYYKICKYGISGFLNDFKVMKHCLNYLGIKEELKQLKFIRSINYLK</sequence>
<protein>
    <recommendedName>
        <fullName evidence="1">Glycosyltransferase 2-like domain-containing protein</fullName>
    </recommendedName>
</protein>
<evidence type="ECO:0000259" key="1">
    <source>
        <dbReference type="Pfam" id="PF00535"/>
    </source>
</evidence>
<evidence type="ECO:0000313" key="2">
    <source>
        <dbReference type="EMBL" id="PIU73839.1"/>
    </source>
</evidence>
<reference evidence="3" key="1">
    <citation type="submission" date="2017-09" db="EMBL/GenBank/DDBJ databases">
        <title>Depth-based differentiation of microbial function through sediment-hosted aquifers and enrichment of novel symbionts in the deep terrestrial subsurface.</title>
        <authorList>
            <person name="Probst A.J."/>
            <person name="Ladd B."/>
            <person name="Jarett J.K."/>
            <person name="Geller-Mcgrath D.E."/>
            <person name="Sieber C.M.K."/>
            <person name="Emerson J.B."/>
            <person name="Anantharaman K."/>
            <person name="Thomas B.C."/>
            <person name="Malmstrom R."/>
            <person name="Stieglmeier M."/>
            <person name="Klingl A."/>
            <person name="Woyke T."/>
            <person name="Ryan C.M."/>
            <person name="Banfield J.F."/>
        </authorList>
    </citation>
    <scope>NUCLEOTIDE SEQUENCE [LARGE SCALE GENOMIC DNA]</scope>
</reference>
<dbReference type="AlphaFoldDB" id="A0A2M7AT79"/>
<proteinExistence type="predicted"/>
<comment type="caution">
    <text evidence="2">The sequence shown here is derived from an EMBL/GenBank/DDBJ whole genome shotgun (WGS) entry which is preliminary data.</text>
</comment>
<evidence type="ECO:0000313" key="3">
    <source>
        <dbReference type="Proteomes" id="UP000231407"/>
    </source>
</evidence>